<dbReference type="EMBL" id="JAPESX010002008">
    <property type="protein sequence ID" value="KAJ8109933.1"/>
    <property type="molecule type" value="Genomic_DNA"/>
</dbReference>
<comment type="caution">
    <text evidence="1">The sequence shown here is derived from an EMBL/GenBank/DDBJ whole genome shotgun (WGS) entry which is preliminary data.</text>
</comment>
<keyword evidence="2" id="KW-1185">Reference proteome</keyword>
<accession>A0ACC2I4P2</accession>
<organism evidence="1 2">
    <name type="scientific">Nemania bipapillata</name>
    <dbReference type="NCBI Taxonomy" id="110536"/>
    <lineage>
        <taxon>Eukaryota</taxon>
        <taxon>Fungi</taxon>
        <taxon>Dikarya</taxon>
        <taxon>Ascomycota</taxon>
        <taxon>Pezizomycotina</taxon>
        <taxon>Sordariomycetes</taxon>
        <taxon>Xylariomycetidae</taxon>
        <taxon>Xylariales</taxon>
        <taxon>Xylariaceae</taxon>
        <taxon>Nemania</taxon>
    </lineage>
</organism>
<evidence type="ECO:0000313" key="1">
    <source>
        <dbReference type="EMBL" id="KAJ8109933.1"/>
    </source>
</evidence>
<sequence length="423" mass="47431">MSPNSTFKELEKVDSLDTSDQWLRWSREMKEKLAMYGFGQLLPGGLQVLEPTLREGESAENFEARREKWFDKRDMACAAIRSKLSTNAYHRVQQPTLNTPALIWAELLKHYKPKGKAQFAQYYRQWEETTLETCGGVTQFAAALRQIQADMTELDANSAWPHSHVIRKFINGLGPDFDLFLTTWELSVTEIPVYNTAVPPVIIQAAVTLEEATDAAVRFEQGQKERASQTALLATKANLLSSSSSGNKRKRCSDCHKLHPGVCYTKHPELKPAGWDEEQQRKRAKWHERKLKELEEKTSTTAALPDRTVPSTPSVDHIMTDHTIFMAYTLTPPEQPSARAPVAPVQPGLLSSMFQGVTNLQGNPSQDKVTKEDISNPTMARKALNNIPKKSRLGELLTAVQVSQCSVIEKASQTYTMPLAPLP</sequence>
<proteinExistence type="predicted"/>
<reference evidence="1" key="1">
    <citation type="submission" date="2022-11" db="EMBL/GenBank/DDBJ databases">
        <title>Genome Sequence of Nemania bipapillata.</title>
        <authorList>
            <person name="Buettner E."/>
        </authorList>
    </citation>
    <scope>NUCLEOTIDE SEQUENCE</scope>
    <source>
        <strain evidence="1">CP14</strain>
    </source>
</reference>
<gene>
    <name evidence="1" type="ORF">ONZ43_g6006</name>
</gene>
<protein>
    <submittedName>
        <fullName evidence="1">Uncharacterized protein</fullName>
    </submittedName>
</protein>
<dbReference type="Proteomes" id="UP001153334">
    <property type="component" value="Unassembled WGS sequence"/>
</dbReference>
<evidence type="ECO:0000313" key="2">
    <source>
        <dbReference type="Proteomes" id="UP001153334"/>
    </source>
</evidence>
<name>A0ACC2I4P2_9PEZI</name>